<sequence>MADCDYNCVLGKIQDQANVLVRLAENLLPIERLLTGGAYVMGIAFAMKAVLALKSMGESRGMGGSNAMKEPLVYFMVAAVFVYFPTAMQVFMNTTFGYSNPLSYAPIDTGASGGGSIIDSMFGSGSAIGEPLTIIIQVIGLVAFLRGWILIARTASSGQPPGGTGKGMVHVFGGILAINIVGTLRMISATLYGTG</sequence>
<accession>A0A0W0TP56</accession>
<dbReference type="Proteomes" id="UP000054785">
    <property type="component" value="Unassembled WGS sequence"/>
</dbReference>
<dbReference type="OrthoDB" id="5644612at2"/>
<comment type="caution">
    <text evidence="1">The sequence shown here is derived from an EMBL/GenBank/DDBJ whole genome shotgun (WGS) entry which is preliminary data.</text>
</comment>
<protein>
    <submittedName>
        <fullName evidence="1">IcmC (DotE)</fullName>
    </submittedName>
</protein>
<organism evidence="1 2">
    <name type="scientific">Legionella geestiana</name>
    <dbReference type="NCBI Taxonomy" id="45065"/>
    <lineage>
        <taxon>Bacteria</taxon>
        <taxon>Pseudomonadati</taxon>
        <taxon>Pseudomonadota</taxon>
        <taxon>Gammaproteobacteria</taxon>
        <taxon>Legionellales</taxon>
        <taxon>Legionellaceae</taxon>
        <taxon>Legionella</taxon>
    </lineage>
</organism>
<name>A0A0W0TP56_9GAMM</name>
<dbReference type="AlphaFoldDB" id="A0A0W0TP56"/>
<evidence type="ECO:0000313" key="1">
    <source>
        <dbReference type="EMBL" id="KTC97377.1"/>
    </source>
</evidence>
<reference evidence="1 2" key="1">
    <citation type="submission" date="2015-11" db="EMBL/GenBank/DDBJ databases">
        <title>Genomic analysis of 38 Legionella species identifies large and diverse effector repertoires.</title>
        <authorList>
            <person name="Burstein D."/>
            <person name="Amaro F."/>
            <person name="Zusman T."/>
            <person name="Lifshitz Z."/>
            <person name="Cohen O."/>
            <person name="Gilbert J.A."/>
            <person name="Pupko T."/>
            <person name="Shuman H.A."/>
            <person name="Segal G."/>
        </authorList>
    </citation>
    <scope>NUCLEOTIDE SEQUENCE [LARGE SCALE GENOMIC DNA]</scope>
    <source>
        <strain evidence="1 2">ATCC 49504</strain>
    </source>
</reference>
<keyword evidence="2" id="KW-1185">Reference proteome</keyword>
<proteinExistence type="predicted"/>
<dbReference type="RefSeq" id="WP_028387420.1">
    <property type="nucleotide sequence ID" value="NZ_CAAAHN010000030.1"/>
</dbReference>
<dbReference type="EMBL" id="LNYC01000071">
    <property type="protein sequence ID" value="KTC97377.1"/>
    <property type="molecule type" value="Genomic_DNA"/>
</dbReference>
<dbReference type="STRING" id="45065.Lgee_1841"/>
<dbReference type="PATRIC" id="fig|45065.4.peg.1999"/>
<gene>
    <name evidence="1" type="ORF">Lgee_1841</name>
</gene>
<evidence type="ECO:0000313" key="2">
    <source>
        <dbReference type="Proteomes" id="UP000054785"/>
    </source>
</evidence>